<dbReference type="Proteomes" id="UP000001052">
    <property type="component" value="Chromosome"/>
</dbReference>
<organism evidence="1 2">
    <name type="scientific">Desulfohalobium retbaense (strain ATCC 49708 / DSM 5692 / JCM 16813 / HR100)</name>
    <dbReference type="NCBI Taxonomy" id="485915"/>
    <lineage>
        <taxon>Bacteria</taxon>
        <taxon>Pseudomonadati</taxon>
        <taxon>Thermodesulfobacteriota</taxon>
        <taxon>Desulfovibrionia</taxon>
        <taxon>Desulfovibrionales</taxon>
        <taxon>Desulfohalobiaceae</taxon>
        <taxon>Desulfohalobium</taxon>
    </lineage>
</organism>
<dbReference type="HOGENOM" id="CLU_1515566_0_0_7"/>
<sequence length="177" mass="20057">MPPAPVCRPLPFAARSRLPPAPVCRPLPFAARSRWSLDRRDESHLPRRTVAAVKGRLVHTRFTIRDAGFVGAGQSFVRRLCWTALMVGTRSNRQHWPLLPSPWERRIAHGMHGRTRNKEARGVLILISADRGTMRELRYWPLLPSPLARGREPGNRVVAAFKCHLPRTSTAVRLSVE</sequence>
<dbReference type="EMBL" id="CP001734">
    <property type="protein sequence ID" value="ACV69647.1"/>
    <property type="molecule type" value="Genomic_DNA"/>
</dbReference>
<proteinExistence type="predicted"/>
<reference evidence="2" key="1">
    <citation type="submission" date="2009-09" db="EMBL/GenBank/DDBJ databases">
        <title>The complete chromosome of Desulfohalobium retbaense DSM 5692.</title>
        <authorList>
            <consortium name="US DOE Joint Genome Institute (JGI-PGF)"/>
            <person name="Lucas S."/>
            <person name="Copeland A."/>
            <person name="Lapidus A."/>
            <person name="Glavina del Rio T."/>
            <person name="Dalin E."/>
            <person name="Tice H."/>
            <person name="Bruce D."/>
            <person name="Goodwin L."/>
            <person name="Pitluck S."/>
            <person name="Kyrpides N."/>
            <person name="Mavromatis K."/>
            <person name="Ivanova N."/>
            <person name="Mikhailova N."/>
            <person name="Munk A.C."/>
            <person name="Brettin T."/>
            <person name="Detter J.C."/>
            <person name="Han C."/>
            <person name="Tapia R."/>
            <person name="Larimer F."/>
            <person name="Land M."/>
            <person name="Hauser L."/>
            <person name="Markowitz V."/>
            <person name="Cheng J.-F."/>
            <person name="Hugenholtz P."/>
            <person name="Woyke T."/>
            <person name="Wu D."/>
            <person name="Spring S."/>
            <person name="Klenk H.-P."/>
            <person name="Eisen J.A."/>
        </authorList>
    </citation>
    <scope>NUCLEOTIDE SEQUENCE [LARGE SCALE GENOMIC DNA]</scope>
    <source>
        <strain evidence="2">DSM 5692</strain>
    </source>
</reference>
<gene>
    <name evidence="1" type="ordered locus">Dret_2364</name>
</gene>
<dbReference type="AlphaFoldDB" id="C8X5F0"/>
<protein>
    <submittedName>
        <fullName evidence="1">Uncharacterized protein</fullName>
    </submittedName>
</protein>
<accession>C8X5F0</accession>
<reference evidence="1 2" key="2">
    <citation type="journal article" date="2010" name="Stand. Genomic Sci.">
        <title>Complete genome sequence of Desulfohalobium retbaense type strain (HR(100)).</title>
        <authorList>
            <person name="Spring S."/>
            <person name="Nolan M."/>
            <person name="Lapidus A."/>
            <person name="Glavina Del Rio T."/>
            <person name="Copeland A."/>
            <person name="Tice H."/>
            <person name="Cheng J.F."/>
            <person name="Lucas S."/>
            <person name="Land M."/>
            <person name="Chen F."/>
            <person name="Bruce D."/>
            <person name="Goodwin L."/>
            <person name="Pitluck S."/>
            <person name="Ivanova N."/>
            <person name="Mavromatis K."/>
            <person name="Mikhailova N."/>
            <person name="Pati A."/>
            <person name="Chen A."/>
            <person name="Palaniappan K."/>
            <person name="Hauser L."/>
            <person name="Chang Y.J."/>
            <person name="Jeffries C.D."/>
            <person name="Munk C."/>
            <person name="Kiss H."/>
            <person name="Chain P."/>
            <person name="Han C."/>
            <person name="Brettin T."/>
            <person name="Detter J.C."/>
            <person name="Schuler E."/>
            <person name="Goker M."/>
            <person name="Rohde M."/>
            <person name="Bristow J."/>
            <person name="Eisen J.A."/>
            <person name="Markowitz V."/>
            <person name="Hugenholtz P."/>
            <person name="Kyrpides N.C."/>
            <person name="Klenk H.P."/>
        </authorList>
    </citation>
    <scope>NUCLEOTIDE SEQUENCE [LARGE SCALE GENOMIC DNA]</scope>
    <source>
        <strain evidence="1 2">DSM 5692</strain>
    </source>
</reference>
<evidence type="ECO:0000313" key="1">
    <source>
        <dbReference type="EMBL" id="ACV69647.1"/>
    </source>
</evidence>
<keyword evidence="2" id="KW-1185">Reference proteome</keyword>
<evidence type="ECO:0000313" key="2">
    <source>
        <dbReference type="Proteomes" id="UP000001052"/>
    </source>
</evidence>
<dbReference type="KEGG" id="drt:Dret_2364"/>
<name>C8X5F0_DESRD</name>